<evidence type="ECO:0000256" key="9">
    <source>
        <dbReference type="ARBA" id="ARBA00023274"/>
    </source>
</evidence>
<dbReference type="PROSITE" id="PS52002">
    <property type="entry name" value="SM"/>
    <property type="match status" value="1"/>
</dbReference>
<evidence type="ECO:0000256" key="10">
    <source>
        <dbReference type="ARBA" id="ARBA00041355"/>
    </source>
</evidence>
<organism evidence="13">
    <name type="scientific">Blastobotrys adeninivorans</name>
    <name type="common">Yeast</name>
    <name type="synonym">Arxula adeninivorans</name>
    <dbReference type="NCBI Taxonomy" id="409370"/>
    <lineage>
        <taxon>Eukaryota</taxon>
        <taxon>Fungi</taxon>
        <taxon>Dikarya</taxon>
        <taxon>Ascomycota</taxon>
        <taxon>Saccharomycotina</taxon>
        <taxon>Dipodascomycetes</taxon>
        <taxon>Dipodascales</taxon>
        <taxon>Trichomonascaceae</taxon>
        <taxon>Blastobotrys</taxon>
    </lineage>
</organism>
<protein>
    <recommendedName>
        <fullName evidence="10">Sm protein B</fullName>
    </recommendedName>
</protein>
<dbReference type="PhylomeDB" id="A0A060T4N2"/>
<evidence type="ECO:0000256" key="8">
    <source>
        <dbReference type="ARBA" id="ARBA00023242"/>
    </source>
</evidence>
<dbReference type="PANTHER" id="PTHR10701">
    <property type="entry name" value="SMALL NUCLEAR RIBONUCLEOPROTEIN-ASSOCIATED PROTEIN B AND N"/>
    <property type="match status" value="1"/>
</dbReference>
<dbReference type="GO" id="GO:0005686">
    <property type="term" value="C:U2 snRNP"/>
    <property type="evidence" value="ECO:0007669"/>
    <property type="project" value="TreeGrafter"/>
</dbReference>
<accession>A0A060T4N2</accession>
<keyword evidence="5" id="KW-0507">mRNA processing</keyword>
<name>A0A060T4N2_BLAAD</name>
<dbReference type="GO" id="GO:0005685">
    <property type="term" value="C:U1 snRNP"/>
    <property type="evidence" value="ECO:0007669"/>
    <property type="project" value="TreeGrafter"/>
</dbReference>
<keyword evidence="9" id="KW-0687">Ribonucleoprotein</keyword>
<feature type="domain" description="Sm" evidence="12">
    <location>
        <begin position="3"/>
        <end position="81"/>
    </location>
</feature>
<dbReference type="GO" id="GO:0000398">
    <property type="term" value="P:mRNA splicing, via spliceosome"/>
    <property type="evidence" value="ECO:0007669"/>
    <property type="project" value="TreeGrafter"/>
</dbReference>
<evidence type="ECO:0000256" key="5">
    <source>
        <dbReference type="ARBA" id="ARBA00022664"/>
    </source>
</evidence>
<evidence type="ECO:0000256" key="4">
    <source>
        <dbReference type="ARBA" id="ARBA00022490"/>
    </source>
</evidence>
<sequence>MSLKKAKMADLVNYRLRVVTIDGRQLSGQMLAFDKHMNLVLSECQEFRTQKKPPHNEATRTLGLVILRGETVVSVSVESPPPTDPSARLGLQPGFGTARAIGRGQTPAASLSGPIGGFGAPR</sequence>
<evidence type="ECO:0000256" key="6">
    <source>
        <dbReference type="ARBA" id="ARBA00022884"/>
    </source>
</evidence>
<evidence type="ECO:0000256" key="11">
    <source>
        <dbReference type="SAM" id="MobiDB-lite"/>
    </source>
</evidence>
<dbReference type="Gene3D" id="2.30.30.100">
    <property type="match status" value="1"/>
</dbReference>
<dbReference type="InterPro" id="IPR047575">
    <property type="entry name" value="Sm"/>
</dbReference>
<proteinExistence type="inferred from homology"/>
<dbReference type="InterPro" id="IPR001163">
    <property type="entry name" value="Sm_dom_euk/arc"/>
</dbReference>
<dbReference type="AlphaFoldDB" id="A0A060T4N2"/>
<dbReference type="SUPFAM" id="SSF50182">
    <property type="entry name" value="Sm-like ribonucleoproteins"/>
    <property type="match status" value="1"/>
</dbReference>
<dbReference type="GO" id="GO:0005687">
    <property type="term" value="C:U4 snRNP"/>
    <property type="evidence" value="ECO:0007669"/>
    <property type="project" value="TreeGrafter"/>
</dbReference>
<feature type="region of interest" description="Disordered" evidence="11">
    <location>
        <begin position="76"/>
        <end position="122"/>
    </location>
</feature>
<evidence type="ECO:0000313" key="13">
    <source>
        <dbReference type="EMBL" id="CDP35923.1"/>
    </source>
</evidence>
<dbReference type="GO" id="GO:0005737">
    <property type="term" value="C:cytoplasm"/>
    <property type="evidence" value="ECO:0007669"/>
    <property type="project" value="UniProtKB-SubCell"/>
</dbReference>
<evidence type="ECO:0000259" key="12">
    <source>
        <dbReference type="PROSITE" id="PS52002"/>
    </source>
</evidence>
<dbReference type="GO" id="GO:0046540">
    <property type="term" value="C:U4/U6 x U5 tri-snRNP complex"/>
    <property type="evidence" value="ECO:0007669"/>
    <property type="project" value="TreeGrafter"/>
</dbReference>
<dbReference type="InterPro" id="IPR010920">
    <property type="entry name" value="LSM_dom_sf"/>
</dbReference>
<comment type="subcellular location">
    <subcellularLocation>
        <location evidence="2">Cytoplasm</location>
    </subcellularLocation>
    <subcellularLocation>
        <location evidence="1">Nucleus</location>
    </subcellularLocation>
</comment>
<evidence type="ECO:0000256" key="1">
    <source>
        <dbReference type="ARBA" id="ARBA00004123"/>
    </source>
</evidence>
<keyword evidence="7" id="KW-0508">mRNA splicing</keyword>
<evidence type="ECO:0000256" key="2">
    <source>
        <dbReference type="ARBA" id="ARBA00004496"/>
    </source>
</evidence>
<keyword evidence="8" id="KW-0539">Nucleus</keyword>
<dbReference type="PANTHER" id="PTHR10701:SF0">
    <property type="entry name" value="SMALL NUCLEAR RIBONUCLEOPROTEIN-ASSOCIATED PROTEIN B"/>
    <property type="match status" value="1"/>
</dbReference>
<evidence type="ECO:0000256" key="3">
    <source>
        <dbReference type="ARBA" id="ARBA00009123"/>
    </source>
</evidence>
<dbReference type="EMBL" id="HG937692">
    <property type="protein sequence ID" value="CDP35923.1"/>
    <property type="molecule type" value="Genomic_DNA"/>
</dbReference>
<dbReference type="Pfam" id="PF01423">
    <property type="entry name" value="LSM"/>
    <property type="match status" value="1"/>
</dbReference>
<dbReference type="CDD" id="cd01717">
    <property type="entry name" value="Sm_B"/>
    <property type="match status" value="1"/>
</dbReference>
<dbReference type="GO" id="GO:0070990">
    <property type="term" value="F:snRNP binding"/>
    <property type="evidence" value="ECO:0007669"/>
    <property type="project" value="TreeGrafter"/>
</dbReference>
<keyword evidence="4" id="KW-0963">Cytoplasm</keyword>
<evidence type="ECO:0000256" key="7">
    <source>
        <dbReference type="ARBA" id="ARBA00023187"/>
    </source>
</evidence>
<dbReference type="InterPro" id="IPR050914">
    <property type="entry name" value="snRNP_SmB/NAA38-like"/>
</dbReference>
<dbReference type="GO" id="GO:0005682">
    <property type="term" value="C:U5 snRNP"/>
    <property type="evidence" value="ECO:0007669"/>
    <property type="project" value="TreeGrafter"/>
</dbReference>
<dbReference type="GO" id="GO:0071013">
    <property type="term" value="C:catalytic step 2 spliceosome"/>
    <property type="evidence" value="ECO:0007669"/>
    <property type="project" value="TreeGrafter"/>
</dbReference>
<reference evidence="13" key="1">
    <citation type="submission" date="2014-02" db="EMBL/GenBank/DDBJ databases">
        <authorList>
            <person name="Genoscope - CEA"/>
        </authorList>
    </citation>
    <scope>NUCLEOTIDE SEQUENCE</scope>
    <source>
        <strain evidence="13">LS3</strain>
    </source>
</reference>
<reference evidence="13" key="2">
    <citation type="submission" date="2014-06" db="EMBL/GenBank/DDBJ databases">
        <title>The complete genome of Blastobotrys (Arxula) adeninivorans LS3 - a yeast of biotechnological interest.</title>
        <authorList>
            <person name="Kunze G."/>
            <person name="Gaillardin C."/>
            <person name="Czernicka M."/>
            <person name="Durrens P."/>
            <person name="Martin T."/>
            <person name="Boer E."/>
            <person name="Gabaldon T."/>
            <person name="Cruz J."/>
            <person name="Talla E."/>
            <person name="Marck C."/>
            <person name="Goffeau A."/>
            <person name="Barbe V."/>
            <person name="Baret P."/>
            <person name="Baronian K."/>
            <person name="Beier S."/>
            <person name="Bleykasten C."/>
            <person name="Bode R."/>
            <person name="Casaregola S."/>
            <person name="Despons L."/>
            <person name="Fairhead C."/>
            <person name="Giersberg M."/>
            <person name="Gierski P."/>
            <person name="Hahnel U."/>
            <person name="Hartmann A."/>
            <person name="Jankowska D."/>
            <person name="Jubin C."/>
            <person name="Jung P."/>
            <person name="Lafontaine I."/>
            <person name="Leh-Louis V."/>
            <person name="Lemaire M."/>
            <person name="Marcet-Houben M."/>
            <person name="Mascher M."/>
            <person name="Morel G."/>
            <person name="Richard G.-F."/>
            <person name="Riechen J."/>
            <person name="Sacerdot C."/>
            <person name="Sarkar A."/>
            <person name="Savel G."/>
            <person name="Schacherer J."/>
            <person name="Sherman D."/>
            <person name="Straub M.-L."/>
            <person name="Stein N."/>
            <person name="Thierry A."/>
            <person name="Trautwein-Schult A."/>
            <person name="Westhof E."/>
            <person name="Worch S."/>
            <person name="Dujon B."/>
            <person name="Souciet J.-L."/>
            <person name="Wincker P."/>
            <person name="Scholz U."/>
            <person name="Neuveglise N."/>
        </authorList>
    </citation>
    <scope>NUCLEOTIDE SEQUENCE</scope>
    <source>
        <strain evidence="13">LS3</strain>
    </source>
</reference>
<keyword evidence="6" id="KW-0694">RNA-binding</keyword>
<gene>
    <name evidence="13" type="ORF">GNLVRS02_ARAD1B00858g</name>
</gene>
<dbReference type="GO" id="GO:0003723">
    <property type="term" value="F:RNA binding"/>
    <property type="evidence" value="ECO:0007669"/>
    <property type="project" value="UniProtKB-KW"/>
</dbReference>
<comment type="similarity">
    <text evidence="3">Belongs to the snRNP SmB/SmN family.</text>
</comment>
<dbReference type="SMART" id="SM00651">
    <property type="entry name" value="Sm"/>
    <property type="match status" value="1"/>
</dbReference>
<dbReference type="GO" id="GO:0071004">
    <property type="term" value="C:U2-type prespliceosome"/>
    <property type="evidence" value="ECO:0007669"/>
    <property type="project" value="TreeGrafter"/>
</dbReference>